<dbReference type="InterPro" id="IPR045886">
    <property type="entry name" value="ThiF/MoeB/HesA"/>
</dbReference>
<sequence length="255" mass="27014">MSLTDDQLDRYARHIVLKEIGGDGQKRLIEANVTVIGAGGIGAPALQYLAAAGVGRLRVIDDDVVSLDNLQRQILFGTEDIGRGKTVVTGEAVRRLNPAIRFDGIAERLNSTNAATLIGNPDLVLDGCDNFATRLIVSDHCTRERIPLVSAAIGQFQAQIGTFRGWEAGLPCYRCFVGDAFDADDCDTCSALGVLGAMAGLAGSFAALEAIRQIIGFGERSVGKLHIFDGLKPELRTIRIVKDPACSGCSPQAGS</sequence>
<evidence type="ECO:0000313" key="3">
    <source>
        <dbReference type="EMBL" id="PSJ38040.1"/>
    </source>
</evidence>
<name>A0A2P7QJC6_9SPHN</name>
<dbReference type="GO" id="GO:0061504">
    <property type="term" value="P:cyclic threonylcarbamoyladenosine biosynthetic process"/>
    <property type="evidence" value="ECO:0007669"/>
    <property type="project" value="TreeGrafter"/>
</dbReference>
<dbReference type="PANTHER" id="PTHR43267:SF1">
    <property type="entry name" value="TRNA THREONYLCARBAMOYLADENOSINE DEHYDRATASE"/>
    <property type="match status" value="1"/>
</dbReference>
<dbReference type="GO" id="GO:0061503">
    <property type="term" value="F:tRNA threonylcarbamoyladenosine dehydratase"/>
    <property type="evidence" value="ECO:0007669"/>
    <property type="project" value="TreeGrafter"/>
</dbReference>
<dbReference type="AlphaFoldDB" id="A0A2P7QJC6"/>
<accession>A0A2P7QJC6</accession>
<dbReference type="OrthoDB" id="9804286at2"/>
<reference evidence="3 4" key="1">
    <citation type="submission" date="2018-03" db="EMBL/GenBank/DDBJ databases">
        <title>The draft genome of Sphingosinicella sp. GL-C-18.</title>
        <authorList>
            <person name="Liu L."/>
            <person name="Li L."/>
            <person name="Liang L."/>
            <person name="Zhang X."/>
            <person name="Wang T."/>
        </authorList>
    </citation>
    <scope>NUCLEOTIDE SEQUENCE [LARGE SCALE GENOMIC DNA]</scope>
    <source>
        <strain evidence="3 4">GL-C-18</strain>
    </source>
</reference>
<dbReference type="FunFam" id="3.40.50.720:FF:000080">
    <property type="entry name" value="Thiazole biosynthesis adenylyltransferase ThiF"/>
    <property type="match status" value="1"/>
</dbReference>
<evidence type="ECO:0000313" key="4">
    <source>
        <dbReference type="Proteomes" id="UP000241167"/>
    </source>
</evidence>
<evidence type="ECO:0000256" key="1">
    <source>
        <dbReference type="ARBA" id="ARBA00009919"/>
    </source>
</evidence>
<dbReference type="EMBL" id="PXYI01000007">
    <property type="protein sequence ID" value="PSJ38040.1"/>
    <property type="molecule type" value="Genomic_DNA"/>
</dbReference>
<dbReference type="InterPro" id="IPR000594">
    <property type="entry name" value="ThiF_NAD_FAD-bd"/>
</dbReference>
<dbReference type="GO" id="GO:0008641">
    <property type="term" value="F:ubiquitin-like modifier activating enzyme activity"/>
    <property type="evidence" value="ECO:0007669"/>
    <property type="project" value="InterPro"/>
</dbReference>
<dbReference type="CDD" id="cd00757">
    <property type="entry name" value="ThiF_MoeB_HesA_family"/>
    <property type="match status" value="1"/>
</dbReference>
<feature type="domain" description="THIF-type NAD/FAD binding fold" evidence="2">
    <location>
        <begin position="11"/>
        <end position="247"/>
    </location>
</feature>
<comment type="caution">
    <text evidence="3">The sequence shown here is derived from an EMBL/GenBank/DDBJ whole genome shotgun (WGS) entry which is preliminary data.</text>
</comment>
<dbReference type="InterPro" id="IPR035985">
    <property type="entry name" value="Ubiquitin-activating_enz"/>
</dbReference>
<comment type="similarity">
    <text evidence="1">Belongs to the HesA/MoeB/ThiF family.</text>
</comment>
<keyword evidence="4" id="KW-1185">Reference proteome</keyword>
<dbReference type="Pfam" id="PF00899">
    <property type="entry name" value="ThiF"/>
    <property type="match status" value="1"/>
</dbReference>
<dbReference type="RefSeq" id="WP_106514853.1">
    <property type="nucleotide sequence ID" value="NZ_PXYI01000007.1"/>
</dbReference>
<gene>
    <name evidence="3" type="ORF">C7I55_20355</name>
</gene>
<dbReference type="Proteomes" id="UP000241167">
    <property type="component" value="Unassembled WGS sequence"/>
</dbReference>
<dbReference type="SUPFAM" id="SSF69572">
    <property type="entry name" value="Activating enzymes of the ubiquitin-like proteins"/>
    <property type="match status" value="1"/>
</dbReference>
<dbReference type="Gene3D" id="3.40.50.720">
    <property type="entry name" value="NAD(P)-binding Rossmann-like Domain"/>
    <property type="match status" value="1"/>
</dbReference>
<protein>
    <submittedName>
        <fullName evidence="3">Molybdopterin biosynthesis protein MoeB</fullName>
    </submittedName>
</protein>
<proteinExistence type="inferred from homology"/>
<evidence type="ECO:0000259" key="2">
    <source>
        <dbReference type="Pfam" id="PF00899"/>
    </source>
</evidence>
<organism evidence="3 4">
    <name type="scientific">Allosphingosinicella deserti</name>
    <dbReference type="NCBI Taxonomy" id="2116704"/>
    <lineage>
        <taxon>Bacteria</taxon>
        <taxon>Pseudomonadati</taxon>
        <taxon>Pseudomonadota</taxon>
        <taxon>Alphaproteobacteria</taxon>
        <taxon>Sphingomonadales</taxon>
        <taxon>Sphingomonadaceae</taxon>
        <taxon>Allosphingosinicella</taxon>
    </lineage>
</organism>
<dbReference type="PANTHER" id="PTHR43267">
    <property type="entry name" value="TRNA THREONYLCARBAMOYLADENOSINE DEHYDRATASE"/>
    <property type="match status" value="1"/>
</dbReference>